<evidence type="ECO:0000313" key="5">
    <source>
        <dbReference type="EMBL" id="KAK4139358.1"/>
    </source>
</evidence>
<dbReference type="PANTHER" id="PTHR35185:SF1">
    <property type="entry name" value="UPF0619 GPI-ANCHORED MEMBRANE PROTEIN C1322.10"/>
    <property type="match status" value="1"/>
</dbReference>
<keyword evidence="1 3" id="KW-0732">Signal</keyword>
<evidence type="ECO:0000259" key="4">
    <source>
        <dbReference type="Pfam" id="PF10342"/>
    </source>
</evidence>
<sequence>MHASFAALLALATPLLAIQITSPTKNSVVDPSKGITIQWSTVNTDPSSAHLLLVNQVGGHTPFTKDLGEVDLSAGHITVSVADVPADSGYQFNFVSVEEQNTGILAQSPQFRVKASSDSSSASSSSGGIKTSAATLSATQSSHTGHATGTATGDVTTLTGTATTLSTSSATGTGTGTAATKPSGTAGASSSSTGGAALPTGMVGGVVALVAGVAAVLA</sequence>
<dbReference type="AlphaFoldDB" id="A0AAN6ZIR4"/>
<feature type="region of interest" description="Disordered" evidence="2">
    <location>
        <begin position="134"/>
        <end position="194"/>
    </location>
</feature>
<keyword evidence="6" id="KW-1185">Reference proteome</keyword>
<dbReference type="RefSeq" id="XP_062632729.1">
    <property type="nucleotide sequence ID" value="XM_062782356.1"/>
</dbReference>
<dbReference type="GeneID" id="87818969"/>
<reference evidence="5" key="1">
    <citation type="journal article" date="2023" name="Mol. Phylogenet. Evol.">
        <title>Genome-scale phylogeny and comparative genomics of the fungal order Sordariales.</title>
        <authorList>
            <person name="Hensen N."/>
            <person name="Bonometti L."/>
            <person name="Westerberg I."/>
            <person name="Brannstrom I.O."/>
            <person name="Guillou S."/>
            <person name="Cros-Aarteil S."/>
            <person name="Calhoun S."/>
            <person name="Haridas S."/>
            <person name="Kuo A."/>
            <person name="Mondo S."/>
            <person name="Pangilinan J."/>
            <person name="Riley R."/>
            <person name="LaButti K."/>
            <person name="Andreopoulos B."/>
            <person name="Lipzen A."/>
            <person name="Chen C."/>
            <person name="Yan M."/>
            <person name="Daum C."/>
            <person name="Ng V."/>
            <person name="Clum A."/>
            <person name="Steindorff A."/>
            <person name="Ohm R.A."/>
            <person name="Martin F."/>
            <person name="Silar P."/>
            <person name="Natvig D.O."/>
            <person name="Lalanne C."/>
            <person name="Gautier V."/>
            <person name="Ament-Velasquez S.L."/>
            <person name="Kruys A."/>
            <person name="Hutchinson M.I."/>
            <person name="Powell A.J."/>
            <person name="Barry K."/>
            <person name="Miller A.N."/>
            <person name="Grigoriev I.V."/>
            <person name="Debuchy R."/>
            <person name="Gladieux P."/>
            <person name="Hiltunen Thoren M."/>
            <person name="Johannesson H."/>
        </authorList>
    </citation>
    <scope>NUCLEOTIDE SEQUENCE</scope>
    <source>
        <strain evidence="5">CBS 141.50</strain>
    </source>
</reference>
<accession>A0AAN6ZIR4</accession>
<feature type="chain" id="PRO_5043026442" evidence="3">
    <location>
        <begin position="18"/>
        <end position="218"/>
    </location>
</feature>
<feature type="domain" description="Yeast cell wall synthesis Kre9/Knh1-like N-terminal" evidence="4">
    <location>
        <begin position="22"/>
        <end position="113"/>
    </location>
</feature>
<organism evidence="5 6">
    <name type="scientific">Dichotomopilus funicola</name>
    <dbReference type="NCBI Taxonomy" id="1934379"/>
    <lineage>
        <taxon>Eukaryota</taxon>
        <taxon>Fungi</taxon>
        <taxon>Dikarya</taxon>
        <taxon>Ascomycota</taxon>
        <taxon>Pezizomycotina</taxon>
        <taxon>Sordariomycetes</taxon>
        <taxon>Sordariomycetidae</taxon>
        <taxon>Sordariales</taxon>
        <taxon>Chaetomiaceae</taxon>
        <taxon>Dichotomopilus</taxon>
    </lineage>
</organism>
<proteinExistence type="predicted"/>
<name>A0AAN6ZIR4_9PEZI</name>
<evidence type="ECO:0000256" key="2">
    <source>
        <dbReference type="SAM" id="MobiDB-lite"/>
    </source>
</evidence>
<dbReference type="InterPro" id="IPR052479">
    <property type="entry name" value="GPI-anchor_Adhesion_Reg"/>
</dbReference>
<dbReference type="EMBL" id="MU853668">
    <property type="protein sequence ID" value="KAK4139358.1"/>
    <property type="molecule type" value="Genomic_DNA"/>
</dbReference>
<dbReference type="InterPro" id="IPR018466">
    <property type="entry name" value="Kre9/Knh1-like_N"/>
</dbReference>
<dbReference type="PANTHER" id="PTHR35185">
    <property type="entry name" value="SERINE/THREONINE-RICH PROTEIN ADG2-RELATED"/>
    <property type="match status" value="1"/>
</dbReference>
<evidence type="ECO:0000256" key="1">
    <source>
        <dbReference type="ARBA" id="ARBA00022729"/>
    </source>
</evidence>
<dbReference type="Pfam" id="PF10342">
    <property type="entry name" value="Kre9_KNH"/>
    <property type="match status" value="1"/>
</dbReference>
<comment type="caution">
    <text evidence="5">The sequence shown here is derived from an EMBL/GenBank/DDBJ whole genome shotgun (WGS) entry which is preliminary data.</text>
</comment>
<gene>
    <name evidence="5" type="ORF">C8A04DRAFT_33178</name>
</gene>
<evidence type="ECO:0000256" key="3">
    <source>
        <dbReference type="SAM" id="SignalP"/>
    </source>
</evidence>
<evidence type="ECO:0000313" key="6">
    <source>
        <dbReference type="Proteomes" id="UP001302676"/>
    </source>
</evidence>
<protein>
    <submittedName>
        <fullName evidence="5">Ser-Thr-rich glycosyl-phosphatidyl-inositol-anchored membrane family-domain-containing protein</fullName>
    </submittedName>
</protein>
<dbReference type="Proteomes" id="UP001302676">
    <property type="component" value="Unassembled WGS sequence"/>
</dbReference>
<reference evidence="5" key="2">
    <citation type="submission" date="2023-05" db="EMBL/GenBank/DDBJ databases">
        <authorList>
            <consortium name="Lawrence Berkeley National Laboratory"/>
            <person name="Steindorff A."/>
            <person name="Hensen N."/>
            <person name="Bonometti L."/>
            <person name="Westerberg I."/>
            <person name="Brannstrom I.O."/>
            <person name="Guillou S."/>
            <person name="Cros-Aarteil S."/>
            <person name="Calhoun S."/>
            <person name="Haridas S."/>
            <person name="Kuo A."/>
            <person name="Mondo S."/>
            <person name="Pangilinan J."/>
            <person name="Riley R."/>
            <person name="Labutti K."/>
            <person name="Andreopoulos B."/>
            <person name="Lipzen A."/>
            <person name="Chen C."/>
            <person name="Yanf M."/>
            <person name="Daum C."/>
            <person name="Ng V."/>
            <person name="Clum A."/>
            <person name="Ohm R."/>
            <person name="Martin F."/>
            <person name="Silar P."/>
            <person name="Natvig D."/>
            <person name="Lalanne C."/>
            <person name="Gautier V."/>
            <person name="Ament-Velasquez S.L."/>
            <person name="Kruys A."/>
            <person name="Hutchinson M.I."/>
            <person name="Powell A.J."/>
            <person name="Barry K."/>
            <person name="Miller A.N."/>
            <person name="Grigoriev I.V."/>
            <person name="Debuchy R."/>
            <person name="Gladieux P."/>
            <person name="Thoren M.H."/>
            <person name="Johannesson H."/>
        </authorList>
    </citation>
    <scope>NUCLEOTIDE SEQUENCE</scope>
    <source>
        <strain evidence="5">CBS 141.50</strain>
    </source>
</reference>
<feature type="signal peptide" evidence="3">
    <location>
        <begin position="1"/>
        <end position="17"/>
    </location>
</feature>